<keyword evidence="3" id="KW-1185">Reference proteome</keyword>
<name>A0A9Q0EKH2_9TELE</name>
<evidence type="ECO:0000256" key="1">
    <source>
        <dbReference type="SAM" id="MobiDB-lite"/>
    </source>
</evidence>
<dbReference type="EMBL" id="JANIIK010000040">
    <property type="protein sequence ID" value="KAJ3607943.1"/>
    <property type="molecule type" value="Genomic_DNA"/>
</dbReference>
<organism evidence="2 3">
    <name type="scientific">Muraenolepis orangiensis</name>
    <name type="common">Patagonian moray cod</name>
    <dbReference type="NCBI Taxonomy" id="630683"/>
    <lineage>
        <taxon>Eukaryota</taxon>
        <taxon>Metazoa</taxon>
        <taxon>Chordata</taxon>
        <taxon>Craniata</taxon>
        <taxon>Vertebrata</taxon>
        <taxon>Euteleostomi</taxon>
        <taxon>Actinopterygii</taxon>
        <taxon>Neopterygii</taxon>
        <taxon>Teleostei</taxon>
        <taxon>Neoteleostei</taxon>
        <taxon>Acanthomorphata</taxon>
        <taxon>Zeiogadaria</taxon>
        <taxon>Gadariae</taxon>
        <taxon>Gadiformes</taxon>
        <taxon>Muraenolepidoidei</taxon>
        <taxon>Muraenolepididae</taxon>
        <taxon>Muraenolepis</taxon>
    </lineage>
</organism>
<sequence length="82" mass="8750">MLCLAGKDCTTGTTRRRSLTAPHTCCRQLFGETVEEDFRAPALLGLEYLFCQSTGESGPFSLEGIADDGPGPEEEVVPPVSS</sequence>
<dbReference type="AlphaFoldDB" id="A0A9Q0EKH2"/>
<evidence type="ECO:0000313" key="2">
    <source>
        <dbReference type="EMBL" id="KAJ3607943.1"/>
    </source>
</evidence>
<reference evidence="2" key="1">
    <citation type="submission" date="2022-07" db="EMBL/GenBank/DDBJ databases">
        <title>Chromosome-level genome of Muraenolepis orangiensis.</title>
        <authorList>
            <person name="Kim J."/>
        </authorList>
    </citation>
    <scope>NUCLEOTIDE SEQUENCE</scope>
    <source>
        <strain evidence="2">KU_S4_2022</strain>
        <tissue evidence="2">Muscle</tissue>
    </source>
</reference>
<accession>A0A9Q0EKH2</accession>
<comment type="caution">
    <text evidence="2">The sequence shown here is derived from an EMBL/GenBank/DDBJ whole genome shotgun (WGS) entry which is preliminary data.</text>
</comment>
<gene>
    <name evidence="2" type="ORF">NHX12_024994</name>
</gene>
<proteinExistence type="predicted"/>
<dbReference type="OrthoDB" id="10072098at2759"/>
<feature type="region of interest" description="Disordered" evidence="1">
    <location>
        <begin position="60"/>
        <end position="82"/>
    </location>
</feature>
<dbReference type="Proteomes" id="UP001148018">
    <property type="component" value="Unassembled WGS sequence"/>
</dbReference>
<evidence type="ECO:0000313" key="3">
    <source>
        <dbReference type="Proteomes" id="UP001148018"/>
    </source>
</evidence>
<protein>
    <submittedName>
        <fullName evidence="2">Uncharacterized protein</fullName>
    </submittedName>
</protein>